<feature type="region of interest" description="Disordered" evidence="1">
    <location>
        <begin position="264"/>
        <end position="319"/>
    </location>
</feature>
<protein>
    <submittedName>
        <fullName evidence="4">Uncharacterized protein</fullName>
    </submittedName>
</protein>
<feature type="transmembrane region" description="Helical" evidence="2">
    <location>
        <begin position="231"/>
        <end position="257"/>
    </location>
</feature>
<evidence type="ECO:0000256" key="3">
    <source>
        <dbReference type="SAM" id="SignalP"/>
    </source>
</evidence>
<feature type="chain" id="PRO_5040166216" evidence="3">
    <location>
        <begin position="20"/>
        <end position="437"/>
    </location>
</feature>
<keyword evidence="3" id="KW-0732">Signal</keyword>
<keyword evidence="2" id="KW-0472">Membrane</keyword>
<evidence type="ECO:0000313" key="4">
    <source>
        <dbReference type="EMBL" id="KAF2101854.1"/>
    </source>
</evidence>
<dbReference type="OrthoDB" id="5347452at2759"/>
<keyword evidence="5" id="KW-1185">Reference proteome</keyword>
<feature type="region of interest" description="Disordered" evidence="1">
    <location>
        <begin position="197"/>
        <end position="228"/>
    </location>
</feature>
<keyword evidence="2" id="KW-0812">Transmembrane</keyword>
<reference evidence="4" key="1">
    <citation type="journal article" date="2020" name="Stud. Mycol.">
        <title>101 Dothideomycetes genomes: a test case for predicting lifestyles and emergence of pathogens.</title>
        <authorList>
            <person name="Haridas S."/>
            <person name="Albert R."/>
            <person name="Binder M."/>
            <person name="Bloem J."/>
            <person name="Labutti K."/>
            <person name="Salamov A."/>
            <person name="Andreopoulos B."/>
            <person name="Baker S."/>
            <person name="Barry K."/>
            <person name="Bills G."/>
            <person name="Bluhm B."/>
            <person name="Cannon C."/>
            <person name="Castanera R."/>
            <person name="Culley D."/>
            <person name="Daum C."/>
            <person name="Ezra D."/>
            <person name="Gonzalez J."/>
            <person name="Henrissat B."/>
            <person name="Kuo A."/>
            <person name="Liang C."/>
            <person name="Lipzen A."/>
            <person name="Lutzoni F."/>
            <person name="Magnuson J."/>
            <person name="Mondo S."/>
            <person name="Nolan M."/>
            <person name="Ohm R."/>
            <person name="Pangilinan J."/>
            <person name="Park H.-J."/>
            <person name="Ramirez L."/>
            <person name="Alfaro M."/>
            <person name="Sun H."/>
            <person name="Tritt A."/>
            <person name="Yoshinaga Y."/>
            <person name="Zwiers L.-H."/>
            <person name="Turgeon B."/>
            <person name="Goodwin S."/>
            <person name="Spatafora J."/>
            <person name="Crous P."/>
            <person name="Grigoriev I."/>
        </authorList>
    </citation>
    <scope>NUCLEOTIDE SEQUENCE</scope>
    <source>
        <strain evidence="4">CBS 133067</strain>
    </source>
</reference>
<gene>
    <name evidence="4" type="ORF">NA57DRAFT_73293</name>
</gene>
<feature type="signal peptide" evidence="3">
    <location>
        <begin position="1"/>
        <end position="19"/>
    </location>
</feature>
<accession>A0A9P4ILZ0</accession>
<keyword evidence="2" id="KW-1133">Transmembrane helix</keyword>
<dbReference type="AlphaFoldDB" id="A0A9P4ILZ0"/>
<evidence type="ECO:0000256" key="1">
    <source>
        <dbReference type="SAM" id="MobiDB-lite"/>
    </source>
</evidence>
<name>A0A9P4ILZ0_9PEZI</name>
<feature type="region of interest" description="Disordered" evidence="1">
    <location>
        <begin position="413"/>
        <end position="437"/>
    </location>
</feature>
<organism evidence="4 5">
    <name type="scientific">Rhizodiscina lignyota</name>
    <dbReference type="NCBI Taxonomy" id="1504668"/>
    <lineage>
        <taxon>Eukaryota</taxon>
        <taxon>Fungi</taxon>
        <taxon>Dikarya</taxon>
        <taxon>Ascomycota</taxon>
        <taxon>Pezizomycotina</taxon>
        <taxon>Dothideomycetes</taxon>
        <taxon>Pleosporomycetidae</taxon>
        <taxon>Aulographales</taxon>
        <taxon>Rhizodiscinaceae</taxon>
        <taxon>Rhizodiscina</taxon>
    </lineage>
</organism>
<feature type="compositionally biased region" description="Polar residues" evidence="1">
    <location>
        <begin position="197"/>
        <end position="206"/>
    </location>
</feature>
<evidence type="ECO:0000256" key="2">
    <source>
        <dbReference type="SAM" id="Phobius"/>
    </source>
</evidence>
<proteinExistence type="predicted"/>
<dbReference type="Proteomes" id="UP000799772">
    <property type="component" value="Unassembled WGS sequence"/>
</dbReference>
<evidence type="ECO:0000313" key="5">
    <source>
        <dbReference type="Proteomes" id="UP000799772"/>
    </source>
</evidence>
<sequence>MSSPLALLIFSVSLAQVSAINFPGPSPTLSLEALQRAAEGWTPKPTTAPLRIDLMRRDEAFYDTCGWDQTSGAVTCPIGTCMFYEPSGQIGMAGCCTSGDLQNCGWKNTCYDYRAISAGKCNSDCFRNSFARLCSNKASPYCQSWTYPAAQIKDYGCATDGASTYTTMAEFSTDDWGSTYIADPTVLSRKEVTGWETTASATSKSNPAAEASQAQTSIQPSPTSSKSSVPIGAIAGGAAAGGVVLIAIVTGLIIFFVMRNKKKSSASGGQPYAQVPPGGSGVSQDPRLSTDPRMSAYPPQGPPERPPSQEGYFTSSVPSYPQDQKEAVMANVYQVPTPTSNGSSPPVPDYYKHSQPTSMQEGVPMQPIYHPQHPQQLAPMSNTTPQGFHELQAPAVNSQAPYAMAPPATMPNPMAHRYPPHQYPPNQQHGVCEMGSP</sequence>
<dbReference type="EMBL" id="ML978123">
    <property type="protein sequence ID" value="KAF2101854.1"/>
    <property type="molecule type" value="Genomic_DNA"/>
</dbReference>
<feature type="compositionally biased region" description="Low complexity" evidence="1">
    <location>
        <begin position="211"/>
        <end position="228"/>
    </location>
</feature>
<comment type="caution">
    <text evidence="4">The sequence shown here is derived from an EMBL/GenBank/DDBJ whole genome shotgun (WGS) entry which is preliminary data.</text>
</comment>